<dbReference type="NCBIfam" id="TIGR01826">
    <property type="entry name" value="CofD_related"/>
    <property type="match status" value="1"/>
</dbReference>
<protein>
    <recommendedName>
        <fullName evidence="2">Putative gluconeogenesis factor</fullName>
    </recommendedName>
</protein>
<reference evidence="3 4" key="1">
    <citation type="submission" date="2021-01" db="EMBL/GenBank/DDBJ databases">
        <title>Genomic Encyclopedia of Type Strains, Phase IV (KMG-IV): sequencing the most valuable type-strain genomes for metagenomic binning, comparative biology and taxonomic classification.</title>
        <authorList>
            <person name="Goeker M."/>
        </authorList>
    </citation>
    <scope>NUCLEOTIDE SEQUENCE [LARGE SCALE GENOMIC DNA]</scope>
    <source>
        <strain evidence="3 4">DSM 24436</strain>
    </source>
</reference>
<dbReference type="Gene3D" id="3.40.50.10680">
    <property type="entry name" value="CofD-like domains"/>
    <property type="match status" value="1"/>
</dbReference>
<accession>A0ABS2MRH1</accession>
<comment type="function">
    <text evidence="2">Required for morphogenesis under gluconeogenic growth conditions.</text>
</comment>
<dbReference type="PANTHER" id="PTHR30135">
    <property type="entry name" value="UNCHARACTERIZED PROTEIN YVCK-RELATED"/>
    <property type="match status" value="1"/>
</dbReference>
<proteinExistence type="inferred from homology"/>
<dbReference type="InterPro" id="IPR010119">
    <property type="entry name" value="Gluconeogen_factor"/>
</dbReference>
<gene>
    <name evidence="3" type="ORF">JOC49_001515</name>
</gene>
<dbReference type="CDD" id="cd07187">
    <property type="entry name" value="YvcK_like"/>
    <property type="match status" value="1"/>
</dbReference>
<dbReference type="SUPFAM" id="SSF142338">
    <property type="entry name" value="CofD-like"/>
    <property type="match status" value="1"/>
</dbReference>
<dbReference type="InterPro" id="IPR038136">
    <property type="entry name" value="CofD-like_dom_sf"/>
</dbReference>
<evidence type="ECO:0000313" key="4">
    <source>
        <dbReference type="Proteomes" id="UP000767854"/>
    </source>
</evidence>
<keyword evidence="4" id="KW-1185">Reference proteome</keyword>
<sequence length="324" mass="35583">MINIVALGGGTGLSVILRGLKEISNQITAVVTVADDGGGSGVLREDLGMLPPGDVRNCILALANKEPILQDLFQYRFSEGRLKGQNFGNLMIAAMVGISDNFETAIKKIADIFAITGKVLPVSEEDITLYSKLEDGTIVAGESNIPFESIKRKSRIASIWIEPEDARTGNQVVNRLKEADMIVLGPGSLFTSIIPNLLIHQVVSAINESPAKIFYISNVMTQPGETDGLSAGKHAELVLKHTQLNRIDYLVANDGKLPKDVEKRYQNESAEPVLITELDCQYLKEKGIELIRGNFVEVKKGYVRHDATEISNKLLEHIERVYNR</sequence>
<evidence type="ECO:0000313" key="3">
    <source>
        <dbReference type="EMBL" id="MBM7561972.1"/>
    </source>
</evidence>
<dbReference type="HAMAP" id="MF_00973">
    <property type="entry name" value="Gluconeogen_factor"/>
    <property type="match status" value="1"/>
</dbReference>
<name>A0ABS2MRH1_9FIRM</name>
<comment type="subcellular location">
    <subcellularLocation>
        <location evidence="2">Cytoplasm</location>
    </subcellularLocation>
</comment>
<evidence type="ECO:0000256" key="1">
    <source>
        <dbReference type="ARBA" id="ARBA00022490"/>
    </source>
</evidence>
<organism evidence="3 4">
    <name type="scientific">Fusibacter tunisiensis</name>
    <dbReference type="NCBI Taxonomy" id="1008308"/>
    <lineage>
        <taxon>Bacteria</taxon>
        <taxon>Bacillati</taxon>
        <taxon>Bacillota</taxon>
        <taxon>Clostridia</taxon>
        <taxon>Eubacteriales</taxon>
        <taxon>Eubacteriales Family XII. Incertae Sedis</taxon>
        <taxon>Fusibacter</taxon>
    </lineage>
</organism>
<dbReference type="Pfam" id="PF01933">
    <property type="entry name" value="CofD"/>
    <property type="match status" value="1"/>
</dbReference>
<dbReference type="InterPro" id="IPR002882">
    <property type="entry name" value="CofD"/>
</dbReference>
<dbReference type="PANTHER" id="PTHR30135:SF3">
    <property type="entry name" value="GLUCONEOGENESIS FACTOR-RELATED"/>
    <property type="match status" value="1"/>
</dbReference>
<keyword evidence="1 2" id="KW-0963">Cytoplasm</keyword>
<comment type="similarity">
    <text evidence="2">Belongs to the gluconeogenesis factor family.</text>
</comment>
<dbReference type="EMBL" id="JAFBDT010000010">
    <property type="protein sequence ID" value="MBM7561972.1"/>
    <property type="molecule type" value="Genomic_DNA"/>
</dbReference>
<comment type="caution">
    <text evidence="3">The sequence shown here is derived from an EMBL/GenBank/DDBJ whole genome shotgun (WGS) entry which is preliminary data.</text>
</comment>
<dbReference type="RefSeq" id="WP_204663963.1">
    <property type="nucleotide sequence ID" value="NZ_JAFBDT010000010.1"/>
</dbReference>
<evidence type="ECO:0000256" key="2">
    <source>
        <dbReference type="HAMAP-Rule" id="MF_00973"/>
    </source>
</evidence>
<dbReference type="Proteomes" id="UP000767854">
    <property type="component" value="Unassembled WGS sequence"/>
</dbReference>